<proteinExistence type="evidence at transcript level"/>
<dbReference type="PROSITE" id="PS00108">
    <property type="entry name" value="PROTEIN_KINASE_ST"/>
    <property type="match status" value="1"/>
</dbReference>
<evidence type="ECO:0000259" key="13">
    <source>
        <dbReference type="PROSITE" id="PS50112"/>
    </source>
</evidence>
<keyword evidence="10" id="KW-0067">ATP-binding</keyword>
<dbReference type="Gene3D" id="3.30.200.20">
    <property type="entry name" value="Phosphorylase Kinase, domain 1"/>
    <property type="match status" value="1"/>
</dbReference>
<keyword evidence="9" id="KW-0418">Kinase</keyword>
<dbReference type="CDD" id="cd00130">
    <property type="entry name" value="PAS"/>
    <property type="match status" value="2"/>
</dbReference>
<comment type="similarity">
    <text evidence="2">Belongs to the protein kinase superfamily. AGC Ser/Thr protein kinase family.</text>
</comment>
<protein>
    <recommendedName>
        <fullName evidence="3">non-specific serine/threonine protein kinase</fullName>
        <ecNumber evidence="3">2.7.11.1</ecNumber>
    </recommendedName>
</protein>
<evidence type="ECO:0000256" key="10">
    <source>
        <dbReference type="ARBA" id="ARBA00022840"/>
    </source>
</evidence>
<dbReference type="Pfam" id="PF00069">
    <property type="entry name" value="Pkinase"/>
    <property type="match status" value="2"/>
</dbReference>
<evidence type="ECO:0000256" key="2">
    <source>
        <dbReference type="ARBA" id="ARBA00009903"/>
    </source>
</evidence>
<evidence type="ECO:0000259" key="14">
    <source>
        <dbReference type="PROSITE" id="PS50113"/>
    </source>
</evidence>
<dbReference type="InterPro" id="IPR001610">
    <property type="entry name" value="PAC"/>
</dbReference>
<keyword evidence="5" id="KW-0157">Chromophore</keyword>
<evidence type="ECO:0000256" key="4">
    <source>
        <dbReference type="ARBA" id="ARBA00022527"/>
    </source>
</evidence>
<feature type="domain" description="PAS" evidence="13">
    <location>
        <begin position="189"/>
        <end position="238"/>
    </location>
</feature>
<comment type="cofactor">
    <cofactor evidence="1">
        <name>FMN</name>
        <dbReference type="ChEBI" id="CHEBI:58210"/>
    </cofactor>
</comment>
<keyword evidence="4" id="KW-0723">Serine/threonine-protein kinase</keyword>
<sequence length="728" mass="80773">MFRKGGAGGGQVPQAANQLTQILAGLRHTFVVADNTLPDCPLIYVSDGFCDLTGYTPEEILGHNCRFLQGEGTDLKTVGRLRESIRTGRPISVRILNYKKDGSPFWNLLTMTPIKDSDGRVTKVVGVQVDVTSSTEGKAYVDNDGLPLIVKYDSRMRDAKRHIVEDVTNKVQEAELGQRKRGTTTLPRVALDLATTVERIHTNFVVSDPTLPDCPIVFVSDSFLELTGYPREEVLGRNCRFLQGADTDTNTVRQLAECVKNGTESTVRILNYTKAGRPFWNLLTIAPIYDVQGKLRFYVGVQVDVTAIDPTMEKQQGEELMGMTGMISSAVKNLDLGANPWASITSSVDRCKPHLGASIQFKALKDACEGDELKLTMFRRLKQLGNGDVGMVDLVQLQGSSVRFAMKTLDKREMIERNKVHRVLTEKHILSAVDHPFVATSYGSIQTDTHLHFLLEYCSGGELYSLLSAQPKKRFKEAVVRFYGAEVLLVLQYVHMLGFIYRDLKPENLLLQDSGHILLTDFDLSYCKGKTEPKIVMKSRSMDSRKAKRSKSKVKEESLQSPLQSPLDDASEPPQLQFMDYILSAEPDGRANSFVGTEEYLAPEIISGNGHTSAVDWWSLGILLYEMTFGTTPFRGARRDVTFDNIMNKPLTFPAKVDVSDDCKDLISALLVRDPAERLGTKNGADDIKAHPWFAGVKWALLRHETPPFIPRGGGVDGRSSISSVSAP</sequence>
<dbReference type="SUPFAM" id="SSF56112">
    <property type="entry name" value="Protein kinase-like (PK-like)"/>
    <property type="match status" value="1"/>
</dbReference>
<dbReference type="Pfam" id="PF13426">
    <property type="entry name" value="PAS_9"/>
    <property type="match status" value="2"/>
</dbReference>
<feature type="domain" description="PAC" evidence="14">
    <location>
        <begin position="89"/>
        <end position="143"/>
    </location>
</feature>
<evidence type="ECO:0000256" key="5">
    <source>
        <dbReference type="ARBA" id="ARBA00022543"/>
    </source>
</evidence>
<evidence type="ECO:0000256" key="1">
    <source>
        <dbReference type="ARBA" id="ARBA00001917"/>
    </source>
</evidence>
<dbReference type="InterPro" id="IPR000700">
    <property type="entry name" value="PAS-assoc_C"/>
</dbReference>
<feature type="region of interest" description="Disordered" evidence="11">
    <location>
        <begin position="538"/>
        <end position="573"/>
    </location>
</feature>
<dbReference type="InterPro" id="IPR008271">
    <property type="entry name" value="Ser/Thr_kinase_AS"/>
</dbReference>
<organism evidence="15">
    <name type="scientific">Eremosphaera viridis</name>
    <dbReference type="NCBI Taxonomy" id="163307"/>
    <lineage>
        <taxon>Eukaryota</taxon>
        <taxon>Viridiplantae</taxon>
        <taxon>Chlorophyta</taxon>
        <taxon>core chlorophytes</taxon>
        <taxon>Trebouxiophyceae</taxon>
        <taxon>Chlorellales</taxon>
        <taxon>Oocystaceae</taxon>
        <taxon>Eremosphaeroideae</taxon>
        <taxon>Eremosphaera</taxon>
    </lineage>
</organism>
<dbReference type="NCBIfam" id="TIGR00229">
    <property type="entry name" value="sensory_box"/>
    <property type="match status" value="2"/>
</dbReference>
<evidence type="ECO:0000256" key="7">
    <source>
        <dbReference type="ARBA" id="ARBA00022679"/>
    </source>
</evidence>
<evidence type="ECO:0000259" key="12">
    <source>
        <dbReference type="PROSITE" id="PS50011"/>
    </source>
</evidence>
<dbReference type="PROSITE" id="PS50112">
    <property type="entry name" value="PAS"/>
    <property type="match status" value="2"/>
</dbReference>
<evidence type="ECO:0000256" key="6">
    <source>
        <dbReference type="ARBA" id="ARBA00022606"/>
    </source>
</evidence>
<dbReference type="Gene3D" id="1.10.510.10">
    <property type="entry name" value="Transferase(Phosphotransferase) domain 1"/>
    <property type="match status" value="2"/>
</dbReference>
<dbReference type="InterPro" id="IPR035965">
    <property type="entry name" value="PAS-like_dom_sf"/>
</dbReference>
<keyword evidence="8" id="KW-0547">Nucleotide-binding</keyword>
<dbReference type="GO" id="GO:0004674">
    <property type="term" value="F:protein serine/threonine kinase activity"/>
    <property type="evidence" value="ECO:0007669"/>
    <property type="project" value="UniProtKB-KW"/>
</dbReference>
<dbReference type="EMBL" id="KU700029">
    <property type="protein sequence ID" value="AML77886.1"/>
    <property type="molecule type" value="mRNA"/>
</dbReference>
<dbReference type="GO" id="GO:0009882">
    <property type="term" value="F:blue light photoreceptor activity"/>
    <property type="evidence" value="ECO:0007669"/>
    <property type="project" value="UniProtKB-ARBA"/>
</dbReference>
<accession>A0A126WZG6</accession>
<feature type="domain" description="PAS" evidence="13">
    <location>
        <begin position="15"/>
        <end position="64"/>
    </location>
</feature>
<keyword evidence="5" id="KW-0600">Photoreceptor protein</keyword>
<dbReference type="SMART" id="SM00091">
    <property type="entry name" value="PAS"/>
    <property type="match status" value="2"/>
</dbReference>
<feature type="domain" description="PAC" evidence="14">
    <location>
        <begin position="263"/>
        <end position="317"/>
    </location>
</feature>
<evidence type="ECO:0000313" key="15">
    <source>
        <dbReference type="EMBL" id="AML77886.1"/>
    </source>
</evidence>
<evidence type="ECO:0000256" key="11">
    <source>
        <dbReference type="SAM" id="MobiDB-lite"/>
    </source>
</evidence>
<dbReference type="SMART" id="SM00086">
    <property type="entry name" value="PAC"/>
    <property type="match status" value="2"/>
</dbReference>
<name>A0A126WZG6_9CHLO</name>
<evidence type="ECO:0000256" key="3">
    <source>
        <dbReference type="ARBA" id="ARBA00012513"/>
    </source>
</evidence>
<dbReference type="InterPro" id="IPR000014">
    <property type="entry name" value="PAS"/>
</dbReference>
<dbReference type="Gene3D" id="3.30.450.20">
    <property type="entry name" value="PAS domain"/>
    <property type="match status" value="2"/>
</dbReference>
<evidence type="ECO:0000256" key="9">
    <source>
        <dbReference type="ARBA" id="ARBA00022777"/>
    </source>
</evidence>
<evidence type="ECO:0000256" key="8">
    <source>
        <dbReference type="ARBA" id="ARBA00022741"/>
    </source>
</evidence>
<dbReference type="EC" id="2.7.11.1" evidence="3"/>
<dbReference type="PANTHER" id="PTHR45637">
    <property type="entry name" value="FLIPPASE KINASE 1-RELATED"/>
    <property type="match status" value="1"/>
</dbReference>
<feature type="domain" description="Protein kinase" evidence="12">
    <location>
        <begin position="378"/>
        <end position="694"/>
    </location>
</feature>
<dbReference type="InterPro" id="IPR011009">
    <property type="entry name" value="Kinase-like_dom_sf"/>
</dbReference>
<keyword evidence="5" id="KW-0675">Receptor</keyword>
<dbReference type="AlphaFoldDB" id="A0A126WZG6"/>
<keyword evidence="7" id="KW-0808">Transferase</keyword>
<dbReference type="PROSITE" id="PS50113">
    <property type="entry name" value="PAC"/>
    <property type="match status" value="2"/>
</dbReference>
<keyword evidence="6" id="KW-0716">Sensory transduction</keyword>
<dbReference type="InterPro" id="IPR000719">
    <property type="entry name" value="Prot_kinase_dom"/>
</dbReference>
<dbReference type="CDD" id="cd05574">
    <property type="entry name" value="STKc_phototropin_like"/>
    <property type="match status" value="1"/>
</dbReference>
<dbReference type="PROSITE" id="PS50011">
    <property type="entry name" value="PROTEIN_KINASE_DOM"/>
    <property type="match status" value="1"/>
</dbReference>
<reference evidence="15" key="1">
    <citation type="journal article" date="2016" name="Proc. Natl. Acad. Sci. U.S.A.">
        <title>Functional and topological diversity of LOV domain photoreceptors.</title>
        <authorList>
            <person name="Glantz S.T."/>
            <person name="Carpenter E.J."/>
            <person name="Melkonian M."/>
            <person name="Gardner K.H."/>
            <person name="Boyden E.S."/>
            <person name="Wong G.K."/>
            <person name="Chow B.Y."/>
        </authorList>
    </citation>
    <scope>NUCLEOTIDE SEQUENCE</scope>
    <source>
        <strain evidence="15">MNCB_2024438</strain>
    </source>
</reference>
<dbReference type="SUPFAM" id="SSF55785">
    <property type="entry name" value="PYP-like sensor domain (PAS domain)"/>
    <property type="match status" value="2"/>
</dbReference>
<dbReference type="SMART" id="SM00220">
    <property type="entry name" value="S_TKc"/>
    <property type="match status" value="1"/>
</dbReference>
<dbReference type="GO" id="GO:0005524">
    <property type="term" value="F:ATP binding"/>
    <property type="evidence" value="ECO:0007669"/>
    <property type="project" value="UniProtKB-KW"/>
</dbReference>